<dbReference type="PANTHER" id="PTHR30239">
    <property type="entry name" value="ACETOLACTATE SYNTHASE SMALL SUBUNIT"/>
    <property type="match status" value="1"/>
</dbReference>
<dbReference type="EMBL" id="SNRY01000488">
    <property type="protein sequence ID" value="KAA6340047.1"/>
    <property type="molecule type" value="Genomic_DNA"/>
</dbReference>
<name>A0A5J4S1J2_9ZZZZ</name>
<evidence type="ECO:0000256" key="3">
    <source>
        <dbReference type="ARBA" id="ARBA00006341"/>
    </source>
</evidence>
<dbReference type="UniPathway" id="UPA00049">
    <property type="reaction ID" value="UER00059"/>
</dbReference>
<dbReference type="EC" id="2.2.1.6" evidence="7"/>
<keyword evidence="4" id="KW-0028">Amino-acid biosynthesis</keyword>
<protein>
    <submittedName>
        <fullName evidence="7">Acetolactate synthase small subunit</fullName>
        <ecNumber evidence="7">2.2.1.6</ecNumber>
    </submittedName>
</protein>
<evidence type="ECO:0000256" key="5">
    <source>
        <dbReference type="ARBA" id="ARBA00023304"/>
    </source>
</evidence>
<dbReference type="InterPro" id="IPR054480">
    <property type="entry name" value="AHAS_small-like_ACT"/>
</dbReference>
<feature type="domain" description="ACT" evidence="6">
    <location>
        <begin position="4"/>
        <end position="84"/>
    </location>
</feature>
<dbReference type="GO" id="GO:1990610">
    <property type="term" value="F:acetolactate synthase regulator activity"/>
    <property type="evidence" value="ECO:0007669"/>
    <property type="project" value="InterPro"/>
</dbReference>
<dbReference type="GO" id="GO:0009097">
    <property type="term" value="P:isoleucine biosynthetic process"/>
    <property type="evidence" value="ECO:0007669"/>
    <property type="project" value="UniProtKB-UniPathway"/>
</dbReference>
<comment type="pathway">
    <text evidence="2">Amino-acid biosynthesis; L-valine biosynthesis; L-valine from pyruvate: step 1/4.</text>
</comment>
<keyword evidence="5" id="KW-0100">Branched-chain amino acid biosynthesis</keyword>
<dbReference type="InterPro" id="IPR045865">
    <property type="entry name" value="ACT-like_dom_sf"/>
</dbReference>
<evidence type="ECO:0000256" key="2">
    <source>
        <dbReference type="ARBA" id="ARBA00005025"/>
    </source>
</evidence>
<gene>
    <name evidence="7" type="ORF">EZS27_012064</name>
</gene>
<dbReference type="GO" id="GO:0009099">
    <property type="term" value="P:L-valine biosynthetic process"/>
    <property type="evidence" value="ECO:0007669"/>
    <property type="project" value="UniProtKB-UniPathway"/>
</dbReference>
<dbReference type="InterPro" id="IPR004789">
    <property type="entry name" value="Acetalactate_synth_ssu"/>
</dbReference>
<dbReference type="CDD" id="cd04878">
    <property type="entry name" value="ACT_AHAS"/>
    <property type="match status" value="1"/>
</dbReference>
<dbReference type="Pfam" id="PF22629">
    <property type="entry name" value="ACT_AHAS_ss"/>
    <property type="match status" value="1"/>
</dbReference>
<dbReference type="SUPFAM" id="SSF55021">
    <property type="entry name" value="ACT-like"/>
    <property type="match status" value="2"/>
</dbReference>
<dbReference type="InterPro" id="IPR002912">
    <property type="entry name" value="ACT_dom"/>
</dbReference>
<dbReference type="Gene3D" id="3.30.70.260">
    <property type="match status" value="1"/>
</dbReference>
<dbReference type="InterPro" id="IPR027271">
    <property type="entry name" value="Acetolactate_synth/TF_NikR_C"/>
</dbReference>
<dbReference type="NCBIfam" id="TIGR00119">
    <property type="entry name" value="acolac_sm"/>
    <property type="match status" value="1"/>
</dbReference>
<dbReference type="PROSITE" id="PS51671">
    <property type="entry name" value="ACT"/>
    <property type="match status" value="1"/>
</dbReference>
<dbReference type="AlphaFoldDB" id="A0A5J4S1J2"/>
<evidence type="ECO:0000256" key="4">
    <source>
        <dbReference type="ARBA" id="ARBA00022605"/>
    </source>
</evidence>
<proteinExistence type="inferred from homology"/>
<accession>A0A5J4S1J2</accession>
<comment type="caution">
    <text evidence="7">The sequence shown here is derived from an EMBL/GenBank/DDBJ whole genome shotgun (WGS) entry which is preliminary data.</text>
</comment>
<evidence type="ECO:0000313" key="7">
    <source>
        <dbReference type="EMBL" id="KAA6340047.1"/>
    </source>
</evidence>
<evidence type="ECO:0000256" key="1">
    <source>
        <dbReference type="ARBA" id="ARBA00004974"/>
    </source>
</evidence>
<dbReference type="Gene3D" id="3.30.70.1150">
    <property type="entry name" value="ACT-like. Chain A, domain 2"/>
    <property type="match status" value="1"/>
</dbReference>
<reference evidence="7" key="1">
    <citation type="submission" date="2019-03" db="EMBL/GenBank/DDBJ databases">
        <title>Single cell metagenomics reveals metabolic interactions within the superorganism composed of flagellate Streblomastix strix and complex community of Bacteroidetes bacteria on its surface.</title>
        <authorList>
            <person name="Treitli S.C."/>
            <person name="Kolisko M."/>
            <person name="Husnik F."/>
            <person name="Keeling P."/>
            <person name="Hampl V."/>
        </authorList>
    </citation>
    <scope>NUCLEOTIDE SEQUENCE</scope>
    <source>
        <strain evidence="7">STM</strain>
    </source>
</reference>
<dbReference type="InterPro" id="IPR019455">
    <property type="entry name" value="Acetolactate_synth_ssu_C"/>
</dbReference>
<dbReference type="UniPathway" id="UPA00047">
    <property type="reaction ID" value="UER00055"/>
</dbReference>
<organism evidence="7">
    <name type="scientific">termite gut metagenome</name>
    <dbReference type="NCBI Taxonomy" id="433724"/>
    <lineage>
        <taxon>unclassified sequences</taxon>
        <taxon>metagenomes</taxon>
        <taxon>organismal metagenomes</taxon>
    </lineage>
</organism>
<evidence type="ECO:0000259" key="6">
    <source>
        <dbReference type="PROSITE" id="PS51671"/>
    </source>
</evidence>
<dbReference type="GO" id="GO:0005829">
    <property type="term" value="C:cytosol"/>
    <property type="evidence" value="ECO:0007669"/>
    <property type="project" value="TreeGrafter"/>
</dbReference>
<comment type="pathway">
    <text evidence="1">Amino-acid biosynthesis; L-isoleucine biosynthesis; L-isoleucine from 2-oxobutanoate: step 1/4.</text>
</comment>
<sequence length="191" mass="22304">MLYTIIVYSENIAGILNQITTIFTRRQLNIESLNVSASSIKGIHKYTITTYTDEDTIQKVTKQIEKRIDVIKANYFTDNEIFYREIALYKIPTRELLDSKQVETIISKYNARIIEINSTYTVIQKAGTTEETQSLYDDLKQIKILQFVRSGRVAITKSRSEKVSDYLAKREEKHEQQELVNIFPPHKIIFE</sequence>
<dbReference type="InterPro" id="IPR039557">
    <property type="entry name" value="AHAS_ACT"/>
</dbReference>
<keyword evidence="7" id="KW-0808">Transferase</keyword>
<dbReference type="GO" id="GO:0003984">
    <property type="term" value="F:acetolactate synthase activity"/>
    <property type="evidence" value="ECO:0007669"/>
    <property type="project" value="UniProtKB-EC"/>
</dbReference>
<comment type="similarity">
    <text evidence="3">Belongs to the acetolactate synthase small subunit family.</text>
</comment>
<dbReference type="PANTHER" id="PTHR30239:SF0">
    <property type="entry name" value="ACETOLACTATE SYNTHASE SMALL SUBUNIT 1, CHLOROPLASTIC"/>
    <property type="match status" value="1"/>
</dbReference>
<dbReference type="Pfam" id="PF10369">
    <property type="entry name" value="ALS_ss_C"/>
    <property type="match status" value="1"/>
</dbReference>